<feature type="lipid moiety-binding region" description="N-palmitoyl cysteine" evidence="3">
    <location>
        <position position="20"/>
    </location>
</feature>
<reference evidence="5 6" key="1">
    <citation type="submission" date="2019-11" db="EMBL/GenBank/DDBJ databases">
        <authorList>
            <person name="Holert J."/>
        </authorList>
    </citation>
    <scope>NUCLEOTIDE SEQUENCE [LARGE SCALE GENOMIC DNA]</scope>
    <source>
        <strain evidence="5">SB11_3</strain>
    </source>
</reference>
<dbReference type="Pfam" id="PF08212">
    <property type="entry name" value="Lipocalin_2"/>
    <property type="match status" value="1"/>
</dbReference>
<dbReference type="Proteomes" id="UP000441399">
    <property type="component" value="Unassembled WGS sequence"/>
</dbReference>
<keyword evidence="2" id="KW-0998">Cell outer membrane</keyword>
<dbReference type="GO" id="GO:0008289">
    <property type="term" value="F:lipid binding"/>
    <property type="evidence" value="ECO:0007669"/>
    <property type="project" value="UniProtKB-UniRule"/>
</dbReference>
<proteinExistence type="inferred from homology"/>
<dbReference type="InterPro" id="IPR012674">
    <property type="entry name" value="Calycin"/>
</dbReference>
<keyword evidence="3" id="KW-0564">Palmitate</keyword>
<dbReference type="InterPro" id="IPR022271">
    <property type="entry name" value="Lipocalin_ApoD"/>
</dbReference>
<evidence type="ECO:0000313" key="5">
    <source>
        <dbReference type="EMBL" id="CAA0106594.1"/>
    </source>
</evidence>
<sequence>MKRQFLIAITALTGALLTACTGIPKGVEPVIDFSLPHYLGTWYEIARLDHSFERGMSHVTAEYSMRDDGGVRVINRGYLDKQQRWKEAEGKAYFVNSDDTGYLKVSFFGPFYGAYVVFDLEPQIDTSNTDQKPYQLSYVSGPDTSYLWLLSRTPEVDDNVIEAFKQRAASLGFDTNQLIRVDQSLPKPPVPNSN</sequence>
<evidence type="ECO:0000256" key="2">
    <source>
        <dbReference type="PIRNR" id="PIRNR036893"/>
    </source>
</evidence>
<comment type="subunit">
    <text evidence="2">Homodimer.</text>
</comment>
<dbReference type="InterPro" id="IPR002446">
    <property type="entry name" value="Lipocalin_bac"/>
</dbReference>
<comment type="function">
    <text evidence="2">Involved in the storage or transport of lipids necessary for membrane maintenance under stressful conditions. Displays a binding preference for lysophospholipids.</text>
</comment>
<evidence type="ECO:0000256" key="1">
    <source>
        <dbReference type="ARBA" id="ARBA00006889"/>
    </source>
</evidence>
<dbReference type="GO" id="GO:0009279">
    <property type="term" value="C:cell outer membrane"/>
    <property type="evidence" value="ECO:0007669"/>
    <property type="project" value="UniProtKB-SubCell"/>
</dbReference>
<accession>A0A5S9PRB5</accession>
<dbReference type="PRINTS" id="PR01171">
    <property type="entry name" value="BCTLIPOCALIN"/>
</dbReference>
<dbReference type="InterPro" id="IPR047202">
    <property type="entry name" value="Lipocalin_Blc-like_dom"/>
</dbReference>
<feature type="domain" description="Lipocalin/cytosolic fatty-acid binding" evidence="4">
    <location>
        <begin position="35"/>
        <end position="183"/>
    </location>
</feature>
<keyword evidence="2 3" id="KW-0449">Lipoprotein</keyword>
<evidence type="ECO:0000256" key="3">
    <source>
        <dbReference type="PIRSR" id="PIRSR036893-52"/>
    </source>
</evidence>
<keyword evidence="2" id="KW-0446">Lipid-binding</keyword>
<dbReference type="SUPFAM" id="SSF50814">
    <property type="entry name" value="Lipocalins"/>
    <property type="match status" value="1"/>
</dbReference>
<dbReference type="PANTHER" id="PTHR10612">
    <property type="entry name" value="APOLIPOPROTEIN D"/>
    <property type="match status" value="1"/>
</dbReference>
<dbReference type="AlphaFoldDB" id="A0A5S9PRB5"/>
<dbReference type="PIRSF" id="PIRSF036893">
    <property type="entry name" value="Lipocalin_ApoD"/>
    <property type="match status" value="1"/>
</dbReference>
<dbReference type="OrthoDB" id="9793905at2"/>
<comment type="similarity">
    <text evidence="1 2">Belongs to the calycin superfamily. Lipocalin family.</text>
</comment>
<dbReference type="CDD" id="cd19438">
    <property type="entry name" value="lipocalin_Blc-like"/>
    <property type="match status" value="1"/>
</dbReference>
<feature type="lipid moiety-binding region" description="S-diacylglycerol cysteine" evidence="3">
    <location>
        <position position="20"/>
    </location>
</feature>
<dbReference type="Gene3D" id="2.40.128.20">
    <property type="match status" value="1"/>
</dbReference>
<dbReference type="PANTHER" id="PTHR10612:SF34">
    <property type="entry name" value="APOLIPOPROTEIN D"/>
    <property type="match status" value="1"/>
</dbReference>
<organism evidence="5 6">
    <name type="scientific">BD1-7 clade bacterium</name>
    <dbReference type="NCBI Taxonomy" id="2029982"/>
    <lineage>
        <taxon>Bacteria</taxon>
        <taxon>Pseudomonadati</taxon>
        <taxon>Pseudomonadota</taxon>
        <taxon>Gammaproteobacteria</taxon>
        <taxon>Cellvibrionales</taxon>
        <taxon>Spongiibacteraceae</taxon>
        <taxon>BD1-7 clade</taxon>
    </lineage>
</organism>
<keyword evidence="6" id="KW-1185">Reference proteome</keyword>
<dbReference type="EMBL" id="CACSIO010000012">
    <property type="protein sequence ID" value="CAA0106594.1"/>
    <property type="molecule type" value="Genomic_DNA"/>
</dbReference>
<comment type="subcellular location">
    <subcellularLocation>
        <location evidence="2">Cell outer membrane</location>
    </subcellularLocation>
</comment>
<evidence type="ECO:0000313" key="6">
    <source>
        <dbReference type="Proteomes" id="UP000441399"/>
    </source>
</evidence>
<name>A0A5S9PRB5_9GAMM</name>
<dbReference type="PROSITE" id="PS51257">
    <property type="entry name" value="PROKAR_LIPOPROTEIN"/>
    <property type="match status" value="1"/>
</dbReference>
<keyword evidence="2" id="KW-0472">Membrane</keyword>
<dbReference type="GO" id="GO:0006950">
    <property type="term" value="P:response to stress"/>
    <property type="evidence" value="ECO:0007669"/>
    <property type="project" value="UniProtKB-ARBA"/>
</dbReference>
<protein>
    <recommendedName>
        <fullName evidence="2">Outer membrane lipoprotein Blc</fullName>
    </recommendedName>
</protein>
<gene>
    <name evidence="5" type="primary">blc</name>
    <name evidence="5" type="ORF">OPDIPICF_01086</name>
</gene>
<dbReference type="InterPro" id="IPR000566">
    <property type="entry name" value="Lipocln_cytosolic_FA-bd_dom"/>
</dbReference>
<evidence type="ECO:0000259" key="4">
    <source>
        <dbReference type="Pfam" id="PF08212"/>
    </source>
</evidence>